<dbReference type="Proteomes" id="UP001341840">
    <property type="component" value="Unassembled WGS sequence"/>
</dbReference>
<keyword evidence="3" id="KW-1185">Reference proteome</keyword>
<evidence type="ECO:0000313" key="2">
    <source>
        <dbReference type="EMBL" id="MED6142774.1"/>
    </source>
</evidence>
<sequence>MQTTNWKDGLEEQENKLKEKLTERLMDKLANLSKSDSKKSNVGKGLGQTPAPATLDISSQWKDLRIADKKGNQVHEPFVELESQEPKIFKNQKVEQQMIMMELKDSLQDMLFVPTAIPTAGRQ</sequence>
<dbReference type="EMBL" id="JASCZI010090622">
    <property type="protein sequence ID" value="MED6142774.1"/>
    <property type="molecule type" value="Genomic_DNA"/>
</dbReference>
<proteinExistence type="predicted"/>
<evidence type="ECO:0000313" key="3">
    <source>
        <dbReference type="Proteomes" id="UP001341840"/>
    </source>
</evidence>
<organism evidence="2 3">
    <name type="scientific">Stylosanthes scabra</name>
    <dbReference type="NCBI Taxonomy" id="79078"/>
    <lineage>
        <taxon>Eukaryota</taxon>
        <taxon>Viridiplantae</taxon>
        <taxon>Streptophyta</taxon>
        <taxon>Embryophyta</taxon>
        <taxon>Tracheophyta</taxon>
        <taxon>Spermatophyta</taxon>
        <taxon>Magnoliopsida</taxon>
        <taxon>eudicotyledons</taxon>
        <taxon>Gunneridae</taxon>
        <taxon>Pentapetalae</taxon>
        <taxon>rosids</taxon>
        <taxon>fabids</taxon>
        <taxon>Fabales</taxon>
        <taxon>Fabaceae</taxon>
        <taxon>Papilionoideae</taxon>
        <taxon>50 kb inversion clade</taxon>
        <taxon>dalbergioids sensu lato</taxon>
        <taxon>Dalbergieae</taxon>
        <taxon>Pterocarpus clade</taxon>
        <taxon>Stylosanthes</taxon>
    </lineage>
</organism>
<feature type="region of interest" description="Disordered" evidence="1">
    <location>
        <begin position="32"/>
        <end position="53"/>
    </location>
</feature>
<comment type="caution">
    <text evidence="2">The sequence shown here is derived from an EMBL/GenBank/DDBJ whole genome shotgun (WGS) entry which is preliminary data.</text>
</comment>
<protein>
    <submittedName>
        <fullName evidence="2">Uncharacterized protein</fullName>
    </submittedName>
</protein>
<name>A0ABU6T329_9FABA</name>
<accession>A0ABU6T329</accession>
<reference evidence="2 3" key="1">
    <citation type="journal article" date="2023" name="Plants (Basel)">
        <title>Bridging the Gap: Combining Genomics and Transcriptomics Approaches to Understand Stylosanthes scabra, an Orphan Legume from the Brazilian Caatinga.</title>
        <authorList>
            <person name="Ferreira-Neto J.R.C."/>
            <person name="da Silva M.D."/>
            <person name="Binneck E."/>
            <person name="de Melo N.F."/>
            <person name="da Silva R.H."/>
            <person name="de Melo A.L.T.M."/>
            <person name="Pandolfi V."/>
            <person name="Bustamante F.O."/>
            <person name="Brasileiro-Vidal A.C."/>
            <person name="Benko-Iseppon A.M."/>
        </authorList>
    </citation>
    <scope>NUCLEOTIDE SEQUENCE [LARGE SCALE GENOMIC DNA]</scope>
    <source>
        <tissue evidence="2">Leaves</tissue>
    </source>
</reference>
<evidence type="ECO:0000256" key="1">
    <source>
        <dbReference type="SAM" id="MobiDB-lite"/>
    </source>
</evidence>
<gene>
    <name evidence="2" type="ORF">PIB30_000334</name>
</gene>